<evidence type="ECO:0000313" key="2">
    <source>
        <dbReference type="EMBL" id="PIS07021.1"/>
    </source>
</evidence>
<dbReference type="Gene3D" id="3.30.460.10">
    <property type="entry name" value="Beta Polymerase, domain 2"/>
    <property type="match status" value="1"/>
</dbReference>
<comment type="caution">
    <text evidence="2">The sequence shown here is derived from an EMBL/GenBank/DDBJ whole genome shotgun (WGS) entry which is preliminary data.</text>
</comment>
<organism evidence="2 3">
    <name type="scientific">Candidatus Berkelbacteria bacterium CG10_big_fil_rev_8_21_14_0_10_43_14</name>
    <dbReference type="NCBI Taxonomy" id="1974515"/>
    <lineage>
        <taxon>Bacteria</taxon>
        <taxon>Candidatus Berkelbacteria</taxon>
    </lineage>
</organism>
<dbReference type="NCBIfam" id="NF047752">
    <property type="entry name" value="MntA_antitoxin"/>
    <property type="match status" value="1"/>
</dbReference>
<sequence length="141" mass="16065">MEGIIANKNNKQICEIGKKFDLRFLVLYGSAAIGKLHDESDIDIAYFGNEKLASEQLFNLSSDITDTLRIGYRTLDLVDLKTANLLLRYEITSQGKLLHGDETDYANYRVYSFDSYMDGKSLRTLERTMIDKRQKVLAGVL</sequence>
<dbReference type="PANTHER" id="PTHR43852">
    <property type="entry name" value="NUCLEOTIDYLTRANSFERASE"/>
    <property type="match status" value="1"/>
</dbReference>
<dbReference type="CDD" id="cd05403">
    <property type="entry name" value="NT_KNTase_like"/>
    <property type="match status" value="1"/>
</dbReference>
<protein>
    <recommendedName>
        <fullName evidence="1">Polymerase beta nucleotidyltransferase domain-containing protein</fullName>
    </recommendedName>
</protein>
<dbReference type="Pfam" id="PF18765">
    <property type="entry name" value="Polbeta"/>
    <property type="match status" value="1"/>
</dbReference>
<dbReference type="PANTHER" id="PTHR43852:SF3">
    <property type="entry name" value="NUCLEOTIDYLTRANSFERASE"/>
    <property type="match status" value="1"/>
</dbReference>
<accession>A0A2M6RAN0</accession>
<gene>
    <name evidence="2" type="ORF">COT79_01675</name>
</gene>
<evidence type="ECO:0000259" key="1">
    <source>
        <dbReference type="Pfam" id="PF18765"/>
    </source>
</evidence>
<proteinExistence type="predicted"/>
<evidence type="ECO:0000313" key="3">
    <source>
        <dbReference type="Proteomes" id="UP000231162"/>
    </source>
</evidence>
<feature type="domain" description="Polymerase beta nucleotidyltransferase" evidence="1">
    <location>
        <begin position="12"/>
        <end position="100"/>
    </location>
</feature>
<dbReference type="InterPro" id="IPR041633">
    <property type="entry name" value="Polbeta"/>
</dbReference>
<dbReference type="Proteomes" id="UP000231162">
    <property type="component" value="Unassembled WGS sequence"/>
</dbReference>
<reference evidence="3" key="1">
    <citation type="submission" date="2017-09" db="EMBL/GenBank/DDBJ databases">
        <title>Depth-based differentiation of microbial function through sediment-hosted aquifers and enrichment of novel symbionts in the deep terrestrial subsurface.</title>
        <authorList>
            <person name="Probst A.J."/>
            <person name="Ladd B."/>
            <person name="Jarett J.K."/>
            <person name="Geller-Mcgrath D.E."/>
            <person name="Sieber C.M.K."/>
            <person name="Emerson J.B."/>
            <person name="Anantharaman K."/>
            <person name="Thomas B.C."/>
            <person name="Malmstrom R."/>
            <person name="Stieglmeier M."/>
            <person name="Klingl A."/>
            <person name="Woyke T."/>
            <person name="Ryan C.M."/>
            <person name="Banfield J.F."/>
        </authorList>
    </citation>
    <scope>NUCLEOTIDE SEQUENCE [LARGE SCALE GENOMIC DNA]</scope>
</reference>
<dbReference type="InterPro" id="IPR043519">
    <property type="entry name" value="NT_sf"/>
</dbReference>
<name>A0A2M6RAN0_9BACT</name>
<dbReference type="InterPro" id="IPR052930">
    <property type="entry name" value="TA_antitoxin_MntA"/>
</dbReference>
<dbReference type="EMBL" id="PEZX01000023">
    <property type="protein sequence ID" value="PIS07021.1"/>
    <property type="molecule type" value="Genomic_DNA"/>
</dbReference>
<dbReference type="AlphaFoldDB" id="A0A2M6RAN0"/>
<dbReference type="SUPFAM" id="SSF81301">
    <property type="entry name" value="Nucleotidyltransferase"/>
    <property type="match status" value="1"/>
</dbReference>